<proteinExistence type="predicted"/>
<dbReference type="RefSeq" id="WP_093891502.1">
    <property type="nucleotide sequence ID" value="NZ_FOQY01000041.1"/>
</dbReference>
<feature type="transmembrane region" description="Helical" evidence="1">
    <location>
        <begin position="9"/>
        <end position="28"/>
    </location>
</feature>
<gene>
    <name evidence="2" type="ORF">SAMN05216275_14182</name>
</gene>
<accession>A0A1I4DLL0</accession>
<evidence type="ECO:0000313" key="2">
    <source>
        <dbReference type="EMBL" id="SFK92926.1"/>
    </source>
</evidence>
<dbReference type="Proteomes" id="UP000199111">
    <property type="component" value="Unassembled WGS sequence"/>
</dbReference>
<dbReference type="GeneID" id="96302969"/>
<feature type="transmembrane region" description="Helical" evidence="1">
    <location>
        <begin position="34"/>
        <end position="52"/>
    </location>
</feature>
<dbReference type="AlphaFoldDB" id="A0A1I4DLL0"/>
<evidence type="ECO:0000313" key="3">
    <source>
        <dbReference type="Proteomes" id="UP000199111"/>
    </source>
</evidence>
<keyword evidence="1" id="KW-1133">Transmembrane helix</keyword>
<keyword evidence="1" id="KW-0812">Transmembrane</keyword>
<feature type="transmembrane region" description="Helical" evidence="1">
    <location>
        <begin position="57"/>
        <end position="78"/>
    </location>
</feature>
<sequence>MKIFGREPVVWLGAISAVLAVLVTVPAIGLTADAAAWIMVIVSGVFAMAEAAMTRPFVVTALTGAVRTVLTGLVFFGLPLSEETSGAIVAALNMVLALVLANSVTPAADPAPGFVRAQGAGAMVGTSGYHPGDHAGQDLRSL</sequence>
<protein>
    <submittedName>
        <fullName evidence="2">Uncharacterized protein</fullName>
    </submittedName>
</protein>
<keyword evidence="3" id="KW-1185">Reference proteome</keyword>
<reference evidence="3" key="1">
    <citation type="submission" date="2016-10" db="EMBL/GenBank/DDBJ databases">
        <authorList>
            <person name="Varghese N."/>
            <person name="Submissions S."/>
        </authorList>
    </citation>
    <scope>NUCLEOTIDE SEQUENCE [LARGE SCALE GENOMIC DNA]</scope>
    <source>
        <strain evidence="3">CGMCC 4.2126</strain>
    </source>
</reference>
<organism evidence="2 3">
    <name type="scientific">Streptosporangium canum</name>
    <dbReference type="NCBI Taxonomy" id="324952"/>
    <lineage>
        <taxon>Bacteria</taxon>
        <taxon>Bacillati</taxon>
        <taxon>Actinomycetota</taxon>
        <taxon>Actinomycetes</taxon>
        <taxon>Streptosporangiales</taxon>
        <taxon>Streptosporangiaceae</taxon>
        <taxon>Streptosporangium</taxon>
    </lineage>
</organism>
<keyword evidence="1" id="KW-0472">Membrane</keyword>
<evidence type="ECO:0000256" key="1">
    <source>
        <dbReference type="SAM" id="Phobius"/>
    </source>
</evidence>
<feature type="transmembrane region" description="Helical" evidence="1">
    <location>
        <begin position="84"/>
        <end position="101"/>
    </location>
</feature>
<dbReference type="EMBL" id="FOQY01000041">
    <property type="protein sequence ID" value="SFK92926.1"/>
    <property type="molecule type" value="Genomic_DNA"/>
</dbReference>
<name>A0A1I4DLL0_9ACTN</name>